<protein>
    <submittedName>
        <fullName evidence="6">Pilin</fullName>
    </submittedName>
</protein>
<dbReference type="GO" id="GO:0007155">
    <property type="term" value="P:cell adhesion"/>
    <property type="evidence" value="ECO:0007669"/>
    <property type="project" value="InterPro"/>
</dbReference>
<dbReference type="InterPro" id="IPR012902">
    <property type="entry name" value="N_methyl_site"/>
</dbReference>
<dbReference type="PANTHER" id="PTHR30093:SF34">
    <property type="entry name" value="PREPILIN PEPTIDASE-DEPENDENT PROTEIN D"/>
    <property type="match status" value="1"/>
</dbReference>
<evidence type="ECO:0000256" key="5">
    <source>
        <dbReference type="SAM" id="Phobius"/>
    </source>
</evidence>
<dbReference type="PROSITE" id="PS00409">
    <property type="entry name" value="PROKAR_NTER_METHYL"/>
    <property type="match status" value="1"/>
</dbReference>
<evidence type="ECO:0000313" key="7">
    <source>
        <dbReference type="Proteomes" id="UP000586119"/>
    </source>
</evidence>
<reference evidence="6 7" key="1">
    <citation type="journal article" date="2015" name="Int. J. Syst. Evol. Microbiol.">
        <title>Halomonas salicampi sp. nov., a halotolerant and alkalitolerant bacterium isolated from a saltern soil.</title>
        <authorList>
            <person name="Lee J.C."/>
            <person name="Kim Y.S."/>
            <person name="Yun B.S."/>
            <person name="Whang K.S."/>
        </authorList>
    </citation>
    <scope>NUCLEOTIDE SEQUENCE [LARGE SCALE GENOMIC DNA]</scope>
    <source>
        <strain evidence="6 7">BH103</strain>
    </source>
</reference>
<organism evidence="6 7">
    <name type="scientific">Vreelandella salicampi</name>
    <dbReference type="NCBI Taxonomy" id="1449798"/>
    <lineage>
        <taxon>Bacteria</taxon>
        <taxon>Pseudomonadati</taxon>
        <taxon>Pseudomonadota</taxon>
        <taxon>Gammaproteobacteria</taxon>
        <taxon>Oceanospirillales</taxon>
        <taxon>Halomonadaceae</taxon>
        <taxon>Vreelandella</taxon>
    </lineage>
</organism>
<feature type="transmembrane region" description="Helical" evidence="5">
    <location>
        <begin position="20"/>
        <end position="40"/>
    </location>
</feature>
<evidence type="ECO:0000256" key="3">
    <source>
        <dbReference type="ARBA" id="ARBA00022481"/>
    </source>
</evidence>
<dbReference type="Gene3D" id="3.30.700.10">
    <property type="entry name" value="Glycoprotein, Type 4 Pilin"/>
    <property type="match status" value="1"/>
</dbReference>
<dbReference type="PRINTS" id="PR00813">
    <property type="entry name" value="BCTERIALGSPG"/>
</dbReference>
<dbReference type="GO" id="GO:0009289">
    <property type="term" value="C:pilus"/>
    <property type="evidence" value="ECO:0007669"/>
    <property type="project" value="InterPro"/>
</dbReference>
<dbReference type="Proteomes" id="UP000586119">
    <property type="component" value="Unassembled WGS sequence"/>
</dbReference>
<dbReference type="SUPFAM" id="SSF54523">
    <property type="entry name" value="Pili subunits"/>
    <property type="match status" value="1"/>
</dbReference>
<keyword evidence="3" id="KW-0488">Methylation</keyword>
<sequence length="172" mass="18093">MQNTSQIAPRNTKQGGFTLIELLVVIAVLGILASIAVPSYQNYVTRAEVSSVYSTIRSLQTAYDAAVFDGHTPCLTNDGNCDAGDVGMAPDALDSKGKIGIASDSGNSGATFNGNGIGFQFGADESSVPEPLRGNWLILNRDEDGSWDCRTTTGDNKIPAKFMPRGCNANPS</sequence>
<accession>A0A7Z0LM16</accession>
<proteinExistence type="inferred from homology"/>
<comment type="subunit">
    <text evidence="2">The pili are polar flexible filaments of about 5.4 nanometers diameter and 2.5 micrometers average length; they consist of only a single polypeptide chain arranged in a helical configuration of five subunits per turn in the assembled pilus.</text>
</comment>
<dbReference type="NCBIfam" id="TIGR02532">
    <property type="entry name" value="IV_pilin_GFxxxE"/>
    <property type="match status" value="1"/>
</dbReference>
<gene>
    <name evidence="6" type="ORF">HZS81_11450</name>
</gene>
<dbReference type="GO" id="GO:0015628">
    <property type="term" value="P:protein secretion by the type II secretion system"/>
    <property type="evidence" value="ECO:0007669"/>
    <property type="project" value="InterPro"/>
</dbReference>
<dbReference type="GO" id="GO:0015627">
    <property type="term" value="C:type II protein secretion system complex"/>
    <property type="evidence" value="ECO:0007669"/>
    <property type="project" value="InterPro"/>
</dbReference>
<comment type="caution">
    <text evidence="6">The sequence shown here is derived from an EMBL/GenBank/DDBJ whole genome shotgun (WGS) entry which is preliminary data.</text>
</comment>
<evidence type="ECO:0000313" key="6">
    <source>
        <dbReference type="EMBL" id="NYS61369.1"/>
    </source>
</evidence>
<dbReference type="InterPro" id="IPR001082">
    <property type="entry name" value="Pilin"/>
</dbReference>
<evidence type="ECO:0000256" key="1">
    <source>
        <dbReference type="ARBA" id="ARBA00005233"/>
    </source>
</evidence>
<dbReference type="Pfam" id="PF00114">
    <property type="entry name" value="Pilin"/>
    <property type="match status" value="1"/>
</dbReference>
<comment type="similarity">
    <text evidence="1 4">Belongs to the N-Me-Phe pilin family.</text>
</comment>
<dbReference type="InterPro" id="IPR000983">
    <property type="entry name" value="Bac_GSPG_pilin"/>
</dbReference>
<dbReference type="RefSeq" id="WP_179930695.1">
    <property type="nucleotide sequence ID" value="NZ_JACCDF010000009.1"/>
</dbReference>
<keyword evidence="5" id="KW-0472">Membrane</keyword>
<dbReference type="EMBL" id="JACCDF010000009">
    <property type="protein sequence ID" value="NYS61369.1"/>
    <property type="molecule type" value="Genomic_DNA"/>
</dbReference>
<dbReference type="InterPro" id="IPR045584">
    <property type="entry name" value="Pilin-like"/>
</dbReference>
<dbReference type="Pfam" id="PF07963">
    <property type="entry name" value="N_methyl"/>
    <property type="match status" value="1"/>
</dbReference>
<evidence type="ECO:0000256" key="4">
    <source>
        <dbReference type="RuleBase" id="RU000389"/>
    </source>
</evidence>
<keyword evidence="4" id="KW-0281">Fimbrium</keyword>
<name>A0A7Z0LM16_9GAMM</name>
<evidence type="ECO:0000256" key="2">
    <source>
        <dbReference type="ARBA" id="ARBA00011156"/>
    </source>
</evidence>
<keyword evidence="5" id="KW-1133">Transmembrane helix</keyword>
<dbReference type="AlphaFoldDB" id="A0A7Z0LM16"/>
<keyword evidence="7" id="KW-1185">Reference proteome</keyword>
<keyword evidence="5" id="KW-0812">Transmembrane</keyword>
<dbReference type="PANTHER" id="PTHR30093">
    <property type="entry name" value="GENERAL SECRETION PATHWAY PROTEIN G"/>
    <property type="match status" value="1"/>
</dbReference>